<keyword evidence="3" id="KW-1185">Reference proteome</keyword>
<dbReference type="InterPro" id="IPR015946">
    <property type="entry name" value="KH_dom-like_a/b"/>
</dbReference>
<dbReference type="NCBIfam" id="TIGR03562">
    <property type="entry name" value="osmo_induc_OsmC"/>
    <property type="match status" value="1"/>
</dbReference>
<dbReference type="PANTHER" id="PTHR42830">
    <property type="entry name" value="OSMOTICALLY INDUCIBLE FAMILY PROTEIN"/>
    <property type="match status" value="1"/>
</dbReference>
<dbReference type="InterPro" id="IPR003718">
    <property type="entry name" value="OsmC/Ohr_fam"/>
</dbReference>
<evidence type="ECO:0000313" key="3">
    <source>
        <dbReference type="Proteomes" id="UP000193926"/>
    </source>
</evidence>
<organism evidence="2 3">
    <name type="scientific">Marivita geojedonensis</name>
    <dbReference type="NCBI Taxonomy" id="1123756"/>
    <lineage>
        <taxon>Bacteria</taxon>
        <taxon>Pseudomonadati</taxon>
        <taxon>Pseudomonadota</taxon>
        <taxon>Alphaproteobacteria</taxon>
        <taxon>Rhodobacterales</taxon>
        <taxon>Roseobacteraceae</taxon>
        <taxon>Marivita</taxon>
    </lineage>
</organism>
<evidence type="ECO:0000313" key="2">
    <source>
        <dbReference type="EMBL" id="OSQ52069.1"/>
    </source>
</evidence>
<feature type="region of interest" description="Disordered" evidence="1">
    <location>
        <begin position="13"/>
        <end position="46"/>
    </location>
</feature>
<dbReference type="GO" id="GO:0004601">
    <property type="term" value="F:peroxidase activity"/>
    <property type="evidence" value="ECO:0007669"/>
    <property type="project" value="InterPro"/>
</dbReference>
<dbReference type="InterPro" id="IPR036102">
    <property type="entry name" value="OsmC/Ohrsf"/>
</dbReference>
<dbReference type="InterPro" id="IPR052707">
    <property type="entry name" value="OsmC_Ohr_Peroxiredoxin"/>
</dbReference>
<dbReference type="Proteomes" id="UP000193926">
    <property type="component" value="Unassembled WGS sequence"/>
</dbReference>
<dbReference type="PANTHER" id="PTHR42830:SF1">
    <property type="entry name" value="OSMOTICALLY INDUCIBLE FAMILY PROTEIN"/>
    <property type="match status" value="1"/>
</dbReference>
<gene>
    <name evidence="2" type="ORF">MGEO_05940</name>
</gene>
<evidence type="ECO:0008006" key="4">
    <source>
        <dbReference type="Google" id="ProtNLM"/>
    </source>
</evidence>
<dbReference type="InterPro" id="IPR019904">
    <property type="entry name" value="Peroxiredoxin_OsmC"/>
</dbReference>
<dbReference type="AlphaFoldDB" id="A0A1X4NNE3"/>
<accession>A0A1X4NNE3</accession>
<dbReference type="GO" id="GO:0006979">
    <property type="term" value="P:response to oxidative stress"/>
    <property type="evidence" value="ECO:0007669"/>
    <property type="project" value="InterPro"/>
</dbReference>
<name>A0A1X4NNE3_9RHOB</name>
<comment type="caution">
    <text evidence="2">The sequence shown here is derived from an EMBL/GenBank/DDBJ whole genome shotgun (WGS) entry which is preliminary data.</text>
</comment>
<dbReference type="Gene3D" id="3.30.300.20">
    <property type="match status" value="1"/>
</dbReference>
<dbReference type="SUPFAM" id="SSF82784">
    <property type="entry name" value="OsmC-like"/>
    <property type="match status" value="1"/>
</dbReference>
<evidence type="ECO:0000256" key="1">
    <source>
        <dbReference type="SAM" id="MobiDB-lite"/>
    </source>
</evidence>
<reference evidence="2 3" key="1">
    <citation type="submission" date="2014-03" db="EMBL/GenBank/DDBJ databases">
        <title>The draft genome sequence of Marivita geojedonensis KCTC 23882.</title>
        <authorList>
            <person name="Lai Q."/>
            <person name="Shao Z."/>
        </authorList>
    </citation>
    <scope>NUCLEOTIDE SEQUENCE [LARGE SCALE GENOMIC DNA]</scope>
    <source>
        <strain evidence="2 3">DPG-138</strain>
    </source>
</reference>
<dbReference type="EMBL" id="JFKC01000003">
    <property type="protein sequence ID" value="OSQ52069.1"/>
    <property type="molecule type" value="Genomic_DNA"/>
</dbReference>
<protein>
    <recommendedName>
        <fullName evidence="4">Peroxiredoxin OsmC</fullName>
    </recommendedName>
</protein>
<sequence>MITKTATAHWTGGLKDGKGQISTQSGALKDQPYGFNTRYEDKPGTNPEELIGAAHAGCFSMALSMILGTYDAEADDIDTKATVGLEDADGGFAITKIHLDLTAKVPGISENDFLEAANTAKENCPVSKVLVAAEITLDAKLVG</sequence>
<dbReference type="STRING" id="1123756.MGEO_05940"/>
<proteinExistence type="predicted"/>
<dbReference type="Pfam" id="PF02566">
    <property type="entry name" value="OsmC"/>
    <property type="match status" value="1"/>
</dbReference>
<dbReference type="RefSeq" id="WP_085635799.1">
    <property type="nucleotide sequence ID" value="NZ_JFKC01000003.1"/>
</dbReference>
<dbReference type="OrthoDB" id="9807532at2"/>